<dbReference type="InterPro" id="IPR013783">
    <property type="entry name" value="Ig-like_fold"/>
</dbReference>
<sequence length="530" mass="59539">MKSLGASSSFNFFTCKQRENERVVWCSREIAPPSRRDARFLGHQTRVGDGLSLSLSFQHKDIHPISAVSSAQANAETEEIQTIHSDQLKTVHIRFKLQKQCAFGQQFLVVGDDPVLGLWETSDAVPLNWSDGHVWIADIEIPSGKALTYKFILKGDTGTISWQPGPDRILETWDTDKTITVFEDWDNPELRNIVEEELVADLPQDSSINLGLSMVADNLNQPNKESLIDSGSFNDAEKLDQPIFEKGIDMLKDQANDNVHIYHAEEPPAPMVAANITEEFGKQEVSSNDGGSGLMTVTHQKKEEKAWGNDGSVNGSHFFTSDDQARLVSDEDVPVLVPGLIPIPSDDVEEEELNLVENNLVGNTAVEYDGIEDSKPEIDSFQENDSFVRAYRETGMLYDHTRLSFFTFYLLLSNSRHQNRLQSGENNRITYTKDEHVSAPPHAAETSEMMIDEKPALYGKEQLKSNNSKSDMQWGEHFSAPPHTAETSKTPADEKQQLHGKEQLETNIFKSNVHWGRRTLEKFLASFGFQ</sequence>
<dbReference type="PANTHER" id="PTHR15048:SF0">
    <property type="entry name" value="STARCH-BINDING DOMAIN-CONTAINING PROTEIN 1"/>
    <property type="match status" value="1"/>
</dbReference>
<dbReference type="PROSITE" id="PS51166">
    <property type="entry name" value="CBM20"/>
    <property type="match status" value="1"/>
</dbReference>
<proteinExistence type="predicted"/>
<comment type="caution">
    <text evidence="3">The sequence shown here is derived from an EMBL/GenBank/DDBJ whole genome shotgun (WGS) entry which is preliminary data.</text>
</comment>
<name>A0AAW2VDB8_9LAMI</name>
<dbReference type="Pfam" id="PF00686">
    <property type="entry name" value="CBM_20"/>
    <property type="match status" value="1"/>
</dbReference>
<dbReference type="InterPro" id="IPR013784">
    <property type="entry name" value="Carb-bd-like_fold"/>
</dbReference>
<feature type="domain" description="CBM20" evidence="2">
    <location>
        <begin position="85"/>
        <end position="187"/>
    </location>
</feature>
<gene>
    <name evidence="3" type="ORF">Slati_2800300</name>
</gene>
<dbReference type="FunFam" id="2.60.40.10:FF:000552">
    <property type="entry name" value="Related to glucoamylase"/>
    <property type="match status" value="1"/>
</dbReference>
<evidence type="ECO:0000313" key="3">
    <source>
        <dbReference type="EMBL" id="KAL0426255.1"/>
    </source>
</evidence>
<dbReference type="PANTHER" id="PTHR15048">
    <property type="entry name" value="STARCH-BINDING DOMAIN-CONTAINING PROTEIN 1"/>
    <property type="match status" value="1"/>
</dbReference>
<dbReference type="GO" id="GO:0016020">
    <property type="term" value="C:membrane"/>
    <property type="evidence" value="ECO:0007669"/>
    <property type="project" value="TreeGrafter"/>
</dbReference>
<feature type="region of interest" description="Disordered" evidence="1">
    <location>
        <begin position="466"/>
        <end position="502"/>
    </location>
</feature>
<reference evidence="3" key="1">
    <citation type="submission" date="2020-06" db="EMBL/GenBank/DDBJ databases">
        <authorList>
            <person name="Li T."/>
            <person name="Hu X."/>
            <person name="Zhang T."/>
            <person name="Song X."/>
            <person name="Zhang H."/>
            <person name="Dai N."/>
            <person name="Sheng W."/>
            <person name="Hou X."/>
            <person name="Wei L."/>
        </authorList>
    </citation>
    <scope>NUCLEOTIDE SEQUENCE</scope>
    <source>
        <strain evidence="3">KEN1</strain>
        <tissue evidence="3">Leaf</tissue>
    </source>
</reference>
<feature type="compositionally biased region" description="Basic and acidic residues" evidence="1">
    <location>
        <begin position="491"/>
        <end position="502"/>
    </location>
</feature>
<dbReference type="CDD" id="cd05467">
    <property type="entry name" value="CBM20"/>
    <property type="match status" value="1"/>
</dbReference>
<organism evidence="3">
    <name type="scientific">Sesamum latifolium</name>
    <dbReference type="NCBI Taxonomy" id="2727402"/>
    <lineage>
        <taxon>Eukaryota</taxon>
        <taxon>Viridiplantae</taxon>
        <taxon>Streptophyta</taxon>
        <taxon>Embryophyta</taxon>
        <taxon>Tracheophyta</taxon>
        <taxon>Spermatophyta</taxon>
        <taxon>Magnoliopsida</taxon>
        <taxon>eudicotyledons</taxon>
        <taxon>Gunneridae</taxon>
        <taxon>Pentapetalae</taxon>
        <taxon>asterids</taxon>
        <taxon>lamiids</taxon>
        <taxon>Lamiales</taxon>
        <taxon>Pedaliaceae</taxon>
        <taxon>Sesamum</taxon>
    </lineage>
</organism>
<dbReference type="EMBL" id="JACGWN010000010">
    <property type="protein sequence ID" value="KAL0426255.1"/>
    <property type="molecule type" value="Genomic_DNA"/>
</dbReference>
<protein>
    <recommendedName>
        <fullName evidence="2">CBM20 domain-containing protein</fullName>
    </recommendedName>
</protein>
<dbReference type="SUPFAM" id="SSF49452">
    <property type="entry name" value="Starch-binding domain-like"/>
    <property type="match status" value="1"/>
</dbReference>
<dbReference type="Gene3D" id="2.60.40.10">
    <property type="entry name" value="Immunoglobulins"/>
    <property type="match status" value="1"/>
</dbReference>
<dbReference type="AlphaFoldDB" id="A0AAW2VDB8"/>
<dbReference type="GO" id="GO:2001070">
    <property type="term" value="F:starch binding"/>
    <property type="evidence" value="ECO:0007669"/>
    <property type="project" value="InterPro"/>
</dbReference>
<accession>A0AAW2VDB8</accession>
<evidence type="ECO:0000256" key="1">
    <source>
        <dbReference type="SAM" id="MobiDB-lite"/>
    </source>
</evidence>
<evidence type="ECO:0000259" key="2">
    <source>
        <dbReference type="PROSITE" id="PS51166"/>
    </source>
</evidence>
<reference evidence="3" key="2">
    <citation type="journal article" date="2024" name="Plant">
        <title>Genomic evolution and insights into agronomic trait innovations of Sesamum species.</title>
        <authorList>
            <person name="Miao H."/>
            <person name="Wang L."/>
            <person name="Qu L."/>
            <person name="Liu H."/>
            <person name="Sun Y."/>
            <person name="Le M."/>
            <person name="Wang Q."/>
            <person name="Wei S."/>
            <person name="Zheng Y."/>
            <person name="Lin W."/>
            <person name="Duan Y."/>
            <person name="Cao H."/>
            <person name="Xiong S."/>
            <person name="Wang X."/>
            <person name="Wei L."/>
            <person name="Li C."/>
            <person name="Ma Q."/>
            <person name="Ju M."/>
            <person name="Zhao R."/>
            <person name="Li G."/>
            <person name="Mu C."/>
            <person name="Tian Q."/>
            <person name="Mei H."/>
            <person name="Zhang T."/>
            <person name="Gao T."/>
            <person name="Zhang H."/>
        </authorList>
    </citation>
    <scope>NUCLEOTIDE SEQUENCE</scope>
    <source>
        <strain evidence="3">KEN1</strain>
    </source>
</reference>
<dbReference type="SMART" id="SM01065">
    <property type="entry name" value="CBM_2"/>
    <property type="match status" value="1"/>
</dbReference>
<dbReference type="InterPro" id="IPR002044">
    <property type="entry name" value="CBM20"/>
</dbReference>